<evidence type="ECO:0000256" key="4">
    <source>
        <dbReference type="ARBA" id="ARBA00010561"/>
    </source>
</evidence>
<keyword evidence="7 19" id="KW-1003">Cell membrane</keyword>
<feature type="transmembrane region" description="Helical" evidence="19">
    <location>
        <begin position="179"/>
        <end position="198"/>
    </location>
</feature>
<evidence type="ECO:0000313" key="20">
    <source>
        <dbReference type="EMBL" id="NEY71285.1"/>
    </source>
</evidence>
<evidence type="ECO:0000256" key="14">
    <source>
        <dbReference type="ARBA" id="ARBA00025228"/>
    </source>
</evidence>
<feature type="transmembrane region" description="Helical" evidence="19">
    <location>
        <begin position="59"/>
        <end position="81"/>
    </location>
</feature>
<comment type="caution">
    <text evidence="20">The sequence shown here is derived from an EMBL/GenBank/DDBJ whole genome shotgun (WGS) entry which is preliminary data.</text>
</comment>
<evidence type="ECO:0000256" key="12">
    <source>
        <dbReference type="ARBA" id="ARBA00022989"/>
    </source>
</evidence>
<dbReference type="InterPro" id="IPR003805">
    <property type="entry name" value="CobS"/>
</dbReference>
<accession>A0A6M0Q4G9</accession>
<dbReference type="Pfam" id="PF02654">
    <property type="entry name" value="CobS"/>
    <property type="match status" value="1"/>
</dbReference>
<feature type="transmembrane region" description="Helical" evidence="19">
    <location>
        <begin position="236"/>
        <end position="259"/>
    </location>
</feature>
<evidence type="ECO:0000313" key="21">
    <source>
        <dbReference type="Proteomes" id="UP000481043"/>
    </source>
</evidence>
<name>A0A6M0Q4G9_9BACI</name>
<keyword evidence="11 19" id="KW-0460">Magnesium</keyword>
<comment type="pathway">
    <text evidence="3 19">Cofactor biosynthesis; adenosylcobalamin biosynthesis; adenosylcobalamin from cob(II)yrinate a,c-diamide: step 7/7.</text>
</comment>
<comment type="catalytic activity">
    <reaction evidence="17 19">
        <text>alpha-ribazole + adenosylcob(III)inamide-GDP = adenosylcob(III)alamin + GMP + H(+)</text>
        <dbReference type="Rhea" id="RHEA:16049"/>
        <dbReference type="ChEBI" id="CHEBI:10329"/>
        <dbReference type="ChEBI" id="CHEBI:15378"/>
        <dbReference type="ChEBI" id="CHEBI:18408"/>
        <dbReference type="ChEBI" id="CHEBI:58115"/>
        <dbReference type="ChEBI" id="CHEBI:60487"/>
        <dbReference type="EC" id="2.7.8.26"/>
    </reaction>
</comment>
<evidence type="ECO:0000256" key="18">
    <source>
        <dbReference type="ARBA" id="ARBA00049504"/>
    </source>
</evidence>
<feature type="transmembrane region" description="Helical" evidence="19">
    <location>
        <begin position="135"/>
        <end position="159"/>
    </location>
</feature>
<dbReference type="RefSeq" id="WP_163178748.1">
    <property type="nucleotide sequence ID" value="NZ_JAAIWM010000002.1"/>
</dbReference>
<dbReference type="GO" id="GO:0005886">
    <property type="term" value="C:plasma membrane"/>
    <property type="evidence" value="ECO:0007669"/>
    <property type="project" value="UniProtKB-SubCell"/>
</dbReference>
<dbReference type="PANTHER" id="PTHR34148">
    <property type="entry name" value="ADENOSYLCOBINAMIDE-GDP RIBAZOLETRANSFERASE"/>
    <property type="match status" value="1"/>
</dbReference>
<comment type="cofactor">
    <cofactor evidence="1 19">
        <name>Mg(2+)</name>
        <dbReference type="ChEBI" id="CHEBI:18420"/>
    </cofactor>
</comment>
<comment type="similarity">
    <text evidence="4 19">Belongs to the CobS family.</text>
</comment>
<reference evidence="20 21" key="1">
    <citation type="submission" date="2020-02" db="EMBL/GenBank/DDBJ databases">
        <title>Bacillus aquiflavi sp. nov., isolated from yellow water of strong flavor Chinese baijiu in Yibin region of China.</title>
        <authorList>
            <person name="Xie J."/>
        </authorList>
    </citation>
    <scope>NUCLEOTIDE SEQUENCE [LARGE SCALE GENOMIC DNA]</scope>
    <source>
        <strain evidence="20 21">SA4</strain>
    </source>
</reference>
<dbReference type="EC" id="2.7.8.26" evidence="5 19"/>
<evidence type="ECO:0000256" key="9">
    <source>
        <dbReference type="ARBA" id="ARBA00022679"/>
    </source>
</evidence>
<comment type="subcellular location">
    <subcellularLocation>
        <location evidence="2 19">Cell membrane</location>
        <topology evidence="2 19">Multi-pass membrane protein</topology>
    </subcellularLocation>
</comment>
<dbReference type="PANTHER" id="PTHR34148:SF1">
    <property type="entry name" value="ADENOSYLCOBINAMIDE-GDP RIBAZOLETRANSFERASE"/>
    <property type="match status" value="1"/>
</dbReference>
<keyword evidence="13 19" id="KW-0472">Membrane</keyword>
<evidence type="ECO:0000256" key="6">
    <source>
        <dbReference type="ARBA" id="ARBA00015850"/>
    </source>
</evidence>
<keyword evidence="8 19" id="KW-0169">Cobalamin biosynthesis</keyword>
<dbReference type="EMBL" id="JAAIWM010000002">
    <property type="protein sequence ID" value="NEY71285.1"/>
    <property type="molecule type" value="Genomic_DNA"/>
</dbReference>
<dbReference type="Proteomes" id="UP000481043">
    <property type="component" value="Unassembled WGS sequence"/>
</dbReference>
<evidence type="ECO:0000256" key="3">
    <source>
        <dbReference type="ARBA" id="ARBA00004663"/>
    </source>
</evidence>
<evidence type="ECO:0000256" key="16">
    <source>
        <dbReference type="ARBA" id="ARBA00032853"/>
    </source>
</evidence>
<dbReference type="GO" id="GO:0009236">
    <property type="term" value="P:cobalamin biosynthetic process"/>
    <property type="evidence" value="ECO:0007669"/>
    <property type="project" value="UniProtKB-UniRule"/>
</dbReference>
<evidence type="ECO:0000256" key="2">
    <source>
        <dbReference type="ARBA" id="ARBA00004651"/>
    </source>
</evidence>
<protein>
    <recommendedName>
        <fullName evidence="6 19">Adenosylcobinamide-GDP ribazoletransferase</fullName>
        <ecNumber evidence="5 19">2.7.8.26</ecNumber>
    </recommendedName>
    <alternativeName>
        <fullName evidence="16 19">Cobalamin synthase</fullName>
    </alternativeName>
    <alternativeName>
        <fullName evidence="15 19">Cobalamin-5'-phosphate synthase</fullName>
    </alternativeName>
</protein>
<keyword evidence="12 19" id="KW-1133">Transmembrane helix</keyword>
<keyword evidence="21" id="KW-1185">Reference proteome</keyword>
<feature type="transmembrane region" description="Helical" evidence="19">
    <location>
        <begin position="204"/>
        <end position="224"/>
    </location>
</feature>
<keyword evidence="9 19" id="KW-0808">Transferase</keyword>
<organism evidence="20 21">
    <name type="scientific">Bacillus mesophilus</name>
    <dbReference type="NCBI Taxonomy" id="1808955"/>
    <lineage>
        <taxon>Bacteria</taxon>
        <taxon>Bacillati</taxon>
        <taxon>Bacillota</taxon>
        <taxon>Bacilli</taxon>
        <taxon>Bacillales</taxon>
        <taxon>Bacillaceae</taxon>
        <taxon>Bacillus</taxon>
    </lineage>
</organism>
<comment type="catalytic activity">
    <reaction evidence="18 19">
        <text>alpha-ribazole 5'-phosphate + adenosylcob(III)inamide-GDP = adenosylcob(III)alamin 5'-phosphate + GMP + H(+)</text>
        <dbReference type="Rhea" id="RHEA:23560"/>
        <dbReference type="ChEBI" id="CHEBI:15378"/>
        <dbReference type="ChEBI" id="CHEBI:57918"/>
        <dbReference type="ChEBI" id="CHEBI:58115"/>
        <dbReference type="ChEBI" id="CHEBI:60487"/>
        <dbReference type="ChEBI" id="CHEBI:60493"/>
        <dbReference type="EC" id="2.7.8.26"/>
    </reaction>
</comment>
<evidence type="ECO:0000256" key="13">
    <source>
        <dbReference type="ARBA" id="ARBA00023136"/>
    </source>
</evidence>
<keyword evidence="10 19" id="KW-0812">Transmembrane</keyword>
<comment type="function">
    <text evidence="14 19">Joins adenosylcobinamide-GDP and alpha-ribazole to generate adenosylcobalamin (Ado-cobalamin). Also synthesizes adenosylcobalamin 5'-phosphate from adenosylcobinamide-GDP and alpha-ribazole 5'-phosphate.</text>
</comment>
<feature type="transmembrane region" description="Helical" evidence="19">
    <location>
        <begin position="109"/>
        <end position="129"/>
    </location>
</feature>
<dbReference type="GO" id="GO:0008818">
    <property type="term" value="F:cobalamin 5'-phosphate synthase activity"/>
    <property type="evidence" value="ECO:0007669"/>
    <property type="project" value="UniProtKB-UniRule"/>
</dbReference>
<evidence type="ECO:0000256" key="19">
    <source>
        <dbReference type="HAMAP-Rule" id="MF_00719"/>
    </source>
</evidence>
<dbReference type="GO" id="GO:0051073">
    <property type="term" value="F:adenosylcobinamide-GDP ribazoletransferase activity"/>
    <property type="evidence" value="ECO:0007669"/>
    <property type="project" value="UniProtKB-UniRule"/>
</dbReference>
<evidence type="ECO:0000256" key="11">
    <source>
        <dbReference type="ARBA" id="ARBA00022842"/>
    </source>
</evidence>
<evidence type="ECO:0000256" key="5">
    <source>
        <dbReference type="ARBA" id="ARBA00013200"/>
    </source>
</evidence>
<evidence type="ECO:0000256" key="10">
    <source>
        <dbReference type="ARBA" id="ARBA00022692"/>
    </source>
</evidence>
<dbReference type="HAMAP" id="MF_00719">
    <property type="entry name" value="CobS"/>
    <property type="match status" value="1"/>
</dbReference>
<dbReference type="AlphaFoldDB" id="A0A6M0Q4G9"/>
<proteinExistence type="inferred from homology"/>
<feature type="transmembrane region" description="Helical" evidence="19">
    <location>
        <begin position="27"/>
        <end position="53"/>
    </location>
</feature>
<evidence type="ECO:0000256" key="7">
    <source>
        <dbReference type="ARBA" id="ARBA00022475"/>
    </source>
</evidence>
<evidence type="ECO:0000256" key="15">
    <source>
        <dbReference type="ARBA" id="ARBA00032605"/>
    </source>
</evidence>
<evidence type="ECO:0000256" key="8">
    <source>
        <dbReference type="ARBA" id="ARBA00022573"/>
    </source>
</evidence>
<gene>
    <name evidence="19" type="primary">cobS</name>
    <name evidence="20" type="ORF">G4D63_05965</name>
</gene>
<sequence length="260" mass="29767">MLSGFLLCIQFFTVIPYKKEIPWERKAIQWCLVFFPIVGLFIGLIGFLQYWLLITYTPFPVVFISLWILFYFIAITGGLHIDGWMDCSDAFFSYRDKEKRLQIMDDPRVGSFAVLSVIFLLAFRFLFLYEILNTSFILTAAGMLVIPVLTRGMVVYSLVNGKLSKHTGLAAAFQKEVKYKTVMWSSLVVILLLSMITISLPISFYSVTLVCAALLFHTVFYSFCLKQFGGINGDTLGALLEGGENFLWFILWLLLYFVMV</sequence>
<dbReference type="UniPathway" id="UPA00148">
    <property type="reaction ID" value="UER00238"/>
</dbReference>
<evidence type="ECO:0000256" key="1">
    <source>
        <dbReference type="ARBA" id="ARBA00001946"/>
    </source>
</evidence>
<evidence type="ECO:0000256" key="17">
    <source>
        <dbReference type="ARBA" id="ARBA00048623"/>
    </source>
</evidence>